<accession>A0A380BKN6</accession>
<organism evidence="2 3">
    <name type="scientific">Sphingobacterium spiritivorum</name>
    <name type="common">Flavobacterium spiritivorum</name>
    <dbReference type="NCBI Taxonomy" id="258"/>
    <lineage>
        <taxon>Bacteria</taxon>
        <taxon>Pseudomonadati</taxon>
        <taxon>Bacteroidota</taxon>
        <taxon>Sphingobacteriia</taxon>
        <taxon>Sphingobacteriales</taxon>
        <taxon>Sphingobacteriaceae</taxon>
        <taxon>Sphingobacterium</taxon>
    </lineage>
</organism>
<keyword evidence="1" id="KW-0472">Membrane</keyword>
<dbReference type="AlphaFoldDB" id="A0A380BKN6"/>
<feature type="transmembrane region" description="Helical" evidence="1">
    <location>
        <begin position="216"/>
        <end position="238"/>
    </location>
</feature>
<evidence type="ECO:0000256" key="1">
    <source>
        <dbReference type="SAM" id="Phobius"/>
    </source>
</evidence>
<feature type="transmembrane region" description="Helical" evidence="1">
    <location>
        <begin position="176"/>
        <end position="196"/>
    </location>
</feature>
<sequence>MLYTGLILLMAHILGDFVFQPKKWVEERAHHIRFIFYHVGVHAALLCLFFARDLPNWWPAIAVIVLSHLAIDSLKVSLERKMTGSPLLLFSIDQTLHLMVLASVMGCHYGIPESLVSAIWSVQALILVVGFLLTAFVSPIVLRVFFSKWNQSAEVNAQRQDSLIDAGWIIGVLERLLIVFFVNINFLEGIGFLLAAKSIFRFGDLANAKDKKFTEYVLVGTLASFVMAIAIGFLIKWLRQMA</sequence>
<feature type="transmembrane region" description="Helical" evidence="1">
    <location>
        <begin position="34"/>
        <end position="51"/>
    </location>
</feature>
<keyword evidence="1" id="KW-0812">Transmembrane</keyword>
<feature type="transmembrane region" description="Helical" evidence="1">
    <location>
        <begin position="87"/>
        <end position="111"/>
    </location>
</feature>
<gene>
    <name evidence="2" type="ORF">NCTC11388_00941</name>
</gene>
<reference evidence="2 3" key="1">
    <citation type="submission" date="2018-06" db="EMBL/GenBank/DDBJ databases">
        <authorList>
            <consortium name="Pathogen Informatics"/>
            <person name="Doyle S."/>
        </authorList>
    </citation>
    <scope>NUCLEOTIDE SEQUENCE [LARGE SCALE GENOMIC DNA]</scope>
    <source>
        <strain evidence="2 3">NCTC11388</strain>
    </source>
</reference>
<dbReference type="EMBL" id="UGYW01000002">
    <property type="protein sequence ID" value="SUJ02079.1"/>
    <property type="molecule type" value="Genomic_DNA"/>
</dbReference>
<evidence type="ECO:0000313" key="2">
    <source>
        <dbReference type="EMBL" id="SUJ02079.1"/>
    </source>
</evidence>
<feature type="transmembrane region" description="Helical" evidence="1">
    <location>
        <begin position="6"/>
        <end position="22"/>
    </location>
</feature>
<evidence type="ECO:0000313" key="3">
    <source>
        <dbReference type="Proteomes" id="UP000254893"/>
    </source>
</evidence>
<dbReference type="InterPro" id="IPR021737">
    <property type="entry name" value="Phage_phiKZ_Orf197"/>
</dbReference>
<dbReference type="Pfam" id="PF11750">
    <property type="entry name" value="DUF3307"/>
    <property type="match status" value="1"/>
</dbReference>
<name>A0A380BKN6_SPHSI</name>
<dbReference type="RefSeq" id="WP_115169302.1">
    <property type="nucleotide sequence ID" value="NZ_UGYW01000002.1"/>
</dbReference>
<protein>
    <submittedName>
        <fullName evidence="2">Protein of uncharacterized function (DUF3307)</fullName>
    </submittedName>
</protein>
<feature type="transmembrane region" description="Helical" evidence="1">
    <location>
        <begin position="117"/>
        <end position="142"/>
    </location>
</feature>
<keyword evidence="1" id="KW-1133">Transmembrane helix</keyword>
<dbReference type="Proteomes" id="UP000254893">
    <property type="component" value="Unassembled WGS sequence"/>
</dbReference>
<proteinExistence type="predicted"/>